<dbReference type="AlphaFoldDB" id="A0A1H9HEA8"/>
<keyword evidence="1" id="KW-0813">Transport</keyword>
<keyword evidence="10" id="KW-1185">Reference proteome</keyword>
<evidence type="ECO:0000256" key="7">
    <source>
        <dbReference type="SAM" id="SignalP"/>
    </source>
</evidence>
<protein>
    <submittedName>
        <fullName evidence="9">Cytochrome c</fullName>
    </submittedName>
</protein>
<dbReference type="RefSeq" id="WP_175483507.1">
    <property type="nucleotide sequence ID" value="NZ_AP025284.1"/>
</dbReference>
<dbReference type="PROSITE" id="PS51007">
    <property type="entry name" value="CYTC"/>
    <property type="match status" value="1"/>
</dbReference>
<gene>
    <name evidence="9" type="ORF">SAMN03080615_02096</name>
</gene>
<dbReference type="Pfam" id="PF00034">
    <property type="entry name" value="Cytochrom_C"/>
    <property type="match status" value="1"/>
</dbReference>
<feature type="chain" id="PRO_5011795138" evidence="7">
    <location>
        <begin position="25"/>
        <end position="126"/>
    </location>
</feature>
<reference evidence="10" key="1">
    <citation type="submission" date="2016-10" db="EMBL/GenBank/DDBJ databases">
        <authorList>
            <person name="Varghese N."/>
            <person name="Submissions S."/>
        </authorList>
    </citation>
    <scope>NUCLEOTIDE SEQUENCE [LARGE SCALE GENOMIC DNA]</scope>
    <source>
        <strain evidence="10">DSM 18887</strain>
    </source>
</reference>
<accession>A0A1H9HEA8</accession>
<evidence type="ECO:0000256" key="2">
    <source>
        <dbReference type="ARBA" id="ARBA00022617"/>
    </source>
</evidence>
<keyword evidence="2 6" id="KW-0349">Heme</keyword>
<keyword evidence="5 6" id="KW-0408">Iron</keyword>
<dbReference type="SUPFAM" id="SSF46626">
    <property type="entry name" value="Cytochrome c"/>
    <property type="match status" value="1"/>
</dbReference>
<dbReference type="STRING" id="355243.SAMN03080615_02096"/>
<dbReference type="PANTHER" id="PTHR11961">
    <property type="entry name" value="CYTOCHROME C"/>
    <property type="match status" value="1"/>
</dbReference>
<feature type="domain" description="Cytochrome c" evidence="8">
    <location>
        <begin position="28"/>
        <end position="126"/>
    </location>
</feature>
<evidence type="ECO:0000256" key="3">
    <source>
        <dbReference type="ARBA" id="ARBA00022723"/>
    </source>
</evidence>
<dbReference type="Gene3D" id="1.10.760.10">
    <property type="entry name" value="Cytochrome c-like domain"/>
    <property type="match status" value="1"/>
</dbReference>
<dbReference type="InterPro" id="IPR009056">
    <property type="entry name" value="Cyt_c-like_dom"/>
</dbReference>
<dbReference type="InterPro" id="IPR002327">
    <property type="entry name" value="Cyt_c_1A/1B"/>
</dbReference>
<keyword evidence="7" id="KW-0732">Signal</keyword>
<dbReference type="EMBL" id="FOGB01000005">
    <property type="protein sequence ID" value="SEQ60661.1"/>
    <property type="molecule type" value="Genomic_DNA"/>
</dbReference>
<dbReference type="GO" id="GO:0046872">
    <property type="term" value="F:metal ion binding"/>
    <property type="evidence" value="ECO:0007669"/>
    <property type="project" value="UniProtKB-KW"/>
</dbReference>
<proteinExistence type="predicted"/>
<dbReference type="GO" id="GO:0009055">
    <property type="term" value="F:electron transfer activity"/>
    <property type="evidence" value="ECO:0007669"/>
    <property type="project" value="InterPro"/>
</dbReference>
<keyword evidence="3 6" id="KW-0479">Metal-binding</keyword>
<keyword evidence="4" id="KW-0249">Electron transport</keyword>
<dbReference type="PRINTS" id="PR00604">
    <property type="entry name" value="CYTCHRMECIAB"/>
</dbReference>
<organism evidence="9 10">
    <name type="scientific">Amphritea atlantica</name>
    <dbReference type="NCBI Taxonomy" id="355243"/>
    <lineage>
        <taxon>Bacteria</taxon>
        <taxon>Pseudomonadati</taxon>
        <taxon>Pseudomonadota</taxon>
        <taxon>Gammaproteobacteria</taxon>
        <taxon>Oceanospirillales</taxon>
        <taxon>Oceanospirillaceae</taxon>
        <taxon>Amphritea</taxon>
    </lineage>
</organism>
<dbReference type="InterPro" id="IPR036909">
    <property type="entry name" value="Cyt_c-like_dom_sf"/>
</dbReference>
<evidence type="ECO:0000313" key="9">
    <source>
        <dbReference type="EMBL" id="SEQ60661.1"/>
    </source>
</evidence>
<dbReference type="GO" id="GO:0020037">
    <property type="term" value="F:heme binding"/>
    <property type="evidence" value="ECO:0007669"/>
    <property type="project" value="InterPro"/>
</dbReference>
<evidence type="ECO:0000313" key="10">
    <source>
        <dbReference type="Proteomes" id="UP000198749"/>
    </source>
</evidence>
<sequence length="126" mass="13566">MKKVMLKLLSAAAMVGMVATSAQADEAAMAAAGAEVFKRCQACHSTDSSKNAFGPSLIGVVGREAASLPRFAYSEALKQSGITWTEDNLRKWVSDNTKLVPGTRMRHVSITDPAEQDYLIAYLKTL</sequence>
<evidence type="ECO:0000256" key="1">
    <source>
        <dbReference type="ARBA" id="ARBA00022448"/>
    </source>
</evidence>
<feature type="signal peptide" evidence="7">
    <location>
        <begin position="1"/>
        <end position="24"/>
    </location>
</feature>
<dbReference type="Proteomes" id="UP000198749">
    <property type="component" value="Unassembled WGS sequence"/>
</dbReference>
<evidence type="ECO:0000256" key="6">
    <source>
        <dbReference type="PROSITE-ProRule" id="PRU00433"/>
    </source>
</evidence>
<evidence type="ECO:0000256" key="5">
    <source>
        <dbReference type="ARBA" id="ARBA00023004"/>
    </source>
</evidence>
<evidence type="ECO:0000256" key="4">
    <source>
        <dbReference type="ARBA" id="ARBA00022982"/>
    </source>
</evidence>
<name>A0A1H9HEA8_9GAMM</name>
<evidence type="ECO:0000259" key="8">
    <source>
        <dbReference type="PROSITE" id="PS51007"/>
    </source>
</evidence>